<evidence type="ECO:0000313" key="3">
    <source>
        <dbReference type="Proteomes" id="UP001497497"/>
    </source>
</evidence>
<dbReference type="Proteomes" id="UP001497497">
    <property type="component" value="Unassembled WGS sequence"/>
</dbReference>
<feature type="region of interest" description="Disordered" evidence="1">
    <location>
        <begin position="361"/>
        <end position="394"/>
    </location>
</feature>
<reference evidence="2 3" key="1">
    <citation type="submission" date="2024-04" db="EMBL/GenBank/DDBJ databases">
        <authorList>
            <consortium name="Genoscope - CEA"/>
            <person name="William W."/>
        </authorList>
    </citation>
    <scope>NUCLEOTIDE SEQUENCE [LARGE SCALE GENOMIC DNA]</scope>
</reference>
<evidence type="ECO:0000313" key="2">
    <source>
        <dbReference type="EMBL" id="CAL1538377.1"/>
    </source>
</evidence>
<evidence type="ECO:0000256" key="1">
    <source>
        <dbReference type="SAM" id="MobiDB-lite"/>
    </source>
</evidence>
<dbReference type="AlphaFoldDB" id="A0AAV2HXX5"/>
<gene>
    <name evidence="2" type="ORF">GSLYS_00012198001</name>
</gene>
<sequence>MMKQELRQEMRQLVQKSETPCMQEGLCHHPHSHQGGAVNYMPCHSSNLQSQSHTQCQKSKSKQVNVAHSTHENPMPLKFANAVSNSDLIKKTPRADKLAPLNSNILQAQTSHPGDRDEIKPGAPASNPRKQGAETSWFSFLETFLPYFETIEECLDHVAGEIGKILVAEIVELTHEEKRHGNGASSVEELSPAISNRELKLSPARSHRELKLSPARSHRELKPSPARSHRELKLSPARSHKELRTENPGGGNGSVEQTKNPLQSLTMGQAQSESPQSYSRRDLVMMDRDSAANPTVFYSCHLPSHHQNHLQCHNDEDTSREASELAFENGLVHNLDSSNARSSVSTTLGRHISHRPRSLLLKNPSRHSNHSEHDSLAHNSHRKASLTVHSGSNQSKSCRKCRAEARLKALGSHSQDHVARPLYPKLKTNSFHFLQAPGESNVQQQGSGQSISENTLSGKLSSCYEMEDESVSTEDCFSEPACASEAPHAGTCSKPSKKTKLKKALKTMHRSLSDMKEKKRLQPPLVTAAMASSQKEDTDFLVEKSLRDHSISQYQSIRQPSAKDDQPSISCSEFKTVNSYTSDQPTIFLDTVPSRQSSDVQKIPTNLLTDVQKIPTNLENPNKSIN</sequence>
<accession>A0AAV2HXX5</accession>
<feature type="region of interest" description="Disordered" evidence="1">
    <location>
        <begin position="196"/>
        <end position="259"/>
    </location>
</feature>
<feature type="compositionally biased region" description="Basic and acidic residues" evidence="1">
    <location>
        <begin position="206"/>
        <end position="245"/>
    </location>
</feature>
<dbReference type="EMBL" id="CAXITT010000296">
    <property type="protein sequence ID" value="CAL1538377.1"/>
    <property type="molecule type" value="Genomic_DNA"/>
</dbReference>
<feature type="region of interest" description="Disordered" evidence="1">
    <location>
        <begin position="107"/>
        <end position="132"/>
    </location>
</feature>
<proteinExistence type="predicted"/>
<comment type="caution">
    <text evidence="2">The sequence shown here is derived from an EMBL/GenBank/DDBJ whole genome shotgun (WGS) entry which is preliminary data.</text>
</comment>
<organism evidence="2 3">
    <name type="scientific">Lymnaea stagnalis</name>
    <name type="common">Great pond snail</name>
    <name type="synonym">Helix stagnalis</name>
    <dbReference type="NCBI Taxonomy" id="6523"/>
    <lineage>
        <taxon>Eukaryota</taxon>
        <taxon>Metazoa</taxon>
        <taxon>Spiralia</taxon>
        <taxon>Lophotrochozoa</taxon>
        <taxon>Mollusca</taxon>
        <taxon>Gastropoda</taxon>
        <taxon>Heterobranchia</taxon>
        <taxon>Euthyneura</taxon>
        <taxon>Panpulmonata</taxon>
        <taxon>Hygrophila</taxon>
        <taxon>Lymnaeoidea</taxon>
        <taxon>Lymnaeidae</taxon>
        <taxon>Lymnaea</taxon>
    </lineage>
</organism>
<protein>
    <submittedName>
        <fullName evidence="2">Uncharacterized protein</fullName>
    </submittedName>
</protein>
<keyword evidence="3" id="KW-1185">Reference proteome</keyword>
<name>A0AAV2HXX5_LYMST</name>